<feature type="binding site" evidence="18">
    <location>
        <position position="78"/>
    </location>
    <ligand>
        <name>a divalent metal cation</name>
        <dbReference type="ChEBI" id="CHEBI:60240"/>
    </ligand>
</feature>
<comment type="subcellular location">
    <subcellularLocation>
        <location evidence="1">Cell membrane</location>
        <topology evidence="1">Multi-pass membrane protein</topology>
    </subcellularLocation>
</comment>
<feature type="binding site" evidence="17">
    <location>
        <position position="18"/>
    </location>
    <ligand>
        <name>ATP</name>
        <dbReference type="ChEBI" id="CHEBI:30616"/>
    </ligand>
</feature>
<evidence type="ECO:0000313" key="20">
    <source>
        <dbReference type="EMBL" id="KGX88911.1"/>
    </source>
</evidence>
<feature type="transmembrane region" description="Helical" evidence="19">
    <location>
        <begin position="97"/>
        <end position="119"/>
    </location>
</feature>
<comment type="similarity">
    <text evidence="2">Belongs to the bacterial diacylglycerol kinase family.</text>
</comment>
<name>A0A0A5G6Z9_9BACI</name>
<dbReference type="GO" id="GO:0046872">
    <property type="term" value="F:metal ion binding"/>
    <property type="evidence" value="ECO:0007669"/>
    <property type="project" value="UniProtKB-KW"/>
</dbReference>
<evidence type="ECO:0000256" key="17">
    <source>
        <dbReference type="PIRSR" id="PIRSR600829-3"/>
    </source>
</evidence>
<evidence type="ECO:0000256" key="15">
    <source>
        <dbReference type="PIRSR" id="PIRSR600829-1"/>
    </source>
</evidence>
<evidence type="ECO:0000256" key="2">
    <source>
        <dbReference type="ARBA" id="ARBA00005967"/>
    </source>
</evidence>
<feature type="binding site" evidence="17">
    <location>
        <position position="78"/>
    </location>
    <ligand>
        <name>ATP</name>
        <dbReference type="ChEBI" id="CHEBI:30616"/>
    </ligand>
</feature>
<keyword evidence="7 17" id="KW-0547">Nucleotide-binding</keyword>
<dbReference type="RefSeq" id="WP_036831000.1">
    <property type="nucleotide sequence ID" value="NZ_AVPG01000001.1"/>
</dbReference>
<dbReference type="GO" id="GO:0008654">
    <property type="term" value="P:phospholipid biosynthetic process"/>
    <property type="evidence" value="ECO:0007669"/>
    <property type="project" value="UniProtKB-KW"/>
</dbReference>
<evidence type="ECO:0000256" key="6">
    <source>
        <dbReference type="ARBA" id="ARBA00022692"/>
    </source>
</evidence>
<keyword evidence="18" id="KW-0479">Metal-binding</keyword>
<comment type="caution">
    <text evidence="20">The sequence shown here is derived from an EMBL/GenBank/DDBJ whole genome shotgun (WGS) entry which is preliminary data.</text>
</comment>
<dbReference type="AlphaFoldDB" id="A0A0A5G6Z9"/>
<keyword evidence="8" id="KW-0418">Kinase</keyword>
<keyword evidence="4" id="KW-0444">Lipid biosynthesis</keyword>
<evidence type="ECO:0000256" key="18">
    <source>
        <dbReference type="PIRSR" id="PIRSR600829-4"/>
    </source>
</evidence>
<dbReference type="OrthoDB" id="9789934at2"/>
<evidence type="ECO:0000256" key="14">
    <source>
        <dbReference type="ARBA" id="ARBA00023264"/>
    </source>
</evidence>
<gene>
    <name evidence="20" type="ORF">N784_00820</name>
</gene>
<evidence type="ECO:0000256" key="4">
    <source>
        <dbReference type="ARBA" id="ARBA00022516"/>
    </source>
</evidence>
<dbReference type="GO" id="GO:0016301">
    <property type="term" value="F:kinase activity"/>
    <property type="evidence" value="ECO:0007669"/>
    <property type="project" value="UniProtKB-KW"/>
</dbReference>
<protein>
    <submittedName>
        <fullName evidence="20">DeoR family transcriptional regulator</fullName>
    </submittedName>
</protein>
<comment type="cofactor">
    <cofactor evidence="18">
        <name>Mg(2+)</name>
        <dbReference type="ChEBI" id="CHEBI:18420"/>
    </cofactor>
    <text evidence="18">Mn(2+), Zn(2+), Cd(2+) and Co(2+) support activity to lesser extents.</text>
</comment>
<dbReference type="eggNOG" id="COG0818">
    <property type="taxonomic scope" value="Bacteria"/>
</dbReference>
<feature type="binding site" evidence="17">
    <location>
        <begin position="87"/>
        <end position="89"/>
    </location>
    <ligand>
        <name>ATP</name>
        <dbReference type="ChEBI" id="CHEBI:30616"/>
    </ligand>
</feature>
<dbReference type="Gene3D" id="1.10.287.3610">
    <property type="match status" value="1"/>
</dbReference>
<proteinExistence type="inferred from homology"/>
<evidence type="ECO:0000256" key="7">
    <source>
        <dbReference type="ARBA" id="ARBA00022741"/>
    </source>
</evidence>
<evidence type="ECO:0000256" key="19">
    <source>
        <dbReference type="SAM" id="Phobius"/>
    </source>
</evidence>
<dbReference type="STRING" id="1385512.N784_00820"/>
<feature type="binding site" evidence="17">
    <location>
        <position position="30"/>
    </location>
    <ligand>
        <name>ATP</name>
        <dbReference type="ChEBI" id="CHEBI:30616"/>
    </ligand>
</feature>
<dbReference type="InterPro" id="IPR033717">
    <property type="entry name" value="UDPK"/>
</dbReference>
<feature type="transmembrane region" description="Helical" evidence="19">
    <location>
        <begin position="33"/>
        <end position="50"/>
    </location>
</feature>
<dbReference type="EMBL" id="AVPG01000001">
    <property type="protein sequence ID" value="KGX88911.1"/>
    <property type="molecule type" value="Genomic_DNA"/>
</dbReference>
<evidence type="ECO:0000313" key="21">
    <source>
        <dbReference type="Proteomes" id="UP000030401"/>
    </source>
</evidence>
<keyword evidence="6 19" id="KW-0812">Transmembrane</keyword>
<dbReference type="Pfam" id="PF01219">
    <property type="entry name" value="DAGK_prokar"/>
    <property type="match status" value="1"/>
</dbReference>
<keyword evidence="13" id="KW-0594">Phospholipid biosynthesis</keyword>
<accession>A0A0A5G6Z9</accession>
<keyword evidence="14" id="KW-1208">Phospholipid metabolism</keyword>
<keyword evidence="12 19" id="KW-0472">Membrane</keyword>
<organism evidence="20 21">
    <name type="scientific">Pontibacillus litoralis JSM 072002</name>
    <dbReference type="NCBI Taxonomy" id="1385512"/>
    <lineage>
        <taxon>Bacteria</taxon>
        <taxon>Bacillati</taxon>
        <taxon>Bacillota</taxon>
        <taxon>Bacilli</taxon>
        <taxon>Bacillales</taxon>
        <taxon>Bacillaceae</taxon>
        <taxon>Pontibacillus</taxon>
    </lineage>
</organism>
<keyword evidence="3" id="KW-1003">Cell membrane</keyword>
<dbReference type="PANTHER" id="PTHR34299:SF1">
    <property type="entry name" value="DIACYLGLYCEROL KINASE"/>
    <property type="match status" value="1"/>
</dbReference>
<dbReference type="InterPro" id="IPR000829">
    <property type="entry name" value="DAGK"/>
</dbReference>
<feature type="binding site" evidence="16">
    <location>
        <position position="71"/>
    </location>
    <ligand>
        <name>substrate</name>
    </ligand>
</feature>
<evidence type="ECO:0000256" key="10">
    <source>
        <dbReference type="ARBA" id="ARBA00022989"/>
    </source>
</evidence>
<dbReference type="CDD" id="cd14265">
    <property type="entry name" value="UDPK_IM_like"/>
    <property type="match status" value="1"/>
</dbReference>
<dbReference type="InterPro" id="IPR036945">
    <property type="entry name" value="DAGK_sf"/>
</dbReference>
<evidence type="ECO:0000256" key="3">
    <source>
        <dbReference type="ARBA" id="ARBA00022475"/>
    </source>
</evidence>
<feature type="transmembrane region" description="Helical" evidence="19">
    <location>
        <begin position="57"/>
        <end position="77"/>
    </location>
</feature>
<keyword evidence="11" id="KW-0443">Lipid metabolism</keyword>
<evidence type="ECO:0000256" key="11">
    <source>
        <dbReference type="ARBA" id="ARBA00023098"/>
    </source>
</evidence>
<evidence type="ECO:0000256" key="13">
    <source>
        <dbReference type="ARBA" id="ARBA00023209"/>
    </source>
</evidence>
<dbReference type="Proteomes" id="UP000030401">
    <property type="component" value="Unassembled WGS sequence"/>
</dbReference>
<dbReference type="GO" id="GO:0005524">
    <property type="term" value="F:ATP binding"/>
    <property type="evidence" value="ECO:0007669"/>
    <property type="project" value="UniProtKB-KW"/>
</dbReference>
<feature type="binding site" evidence="17">
    <location>
        <begin position="96"/>
        <end position="97"/>
    </location>
    <ligand>
        <name>ATP</name>
        <dbReference type="ChEBI" id="CHEBI:30616"/>
    </ligand>
</feature>
<evidence type="ECO:0000256" key="16">
    <source>
        <dbReference type="PIRSR" id="PIRSR600829-2"/>
    </source>
</evidence>
<reference evidence="20 21" key="1">
    <citation type="submission" date="2013-08" db="EMBL/GenBank/DDBJ databases">
        <authorList>
            <person name="Huang J."/>
            <person name="Wang G."/>
        </authorList>
    </citation>
    <scope>NUCLEOTIDE SEQUENCE [LARGE SCALE GENOMIC DNA]</scope>
    <source>
        <strain evidence="20 21">JSM 072002</strain>
    </source>
</reference>
<evidence type="ECO:0000256" key="12">
    <source>
        <dbReference type="ARBA" id="ARBA00023136"/>
    </source>
</evidence>
<evidence type="ECO:0000256" key="5">
    <source>
        <dbReference type="ARBA" id="ARBA00022679"/>
    </source>
</evidence>
<keyword evidence="10 19" id="KW-1133">Transmembrane helix</keyword>
<dbReference type="PANTHER" id="PTHR34299">
    <property type="entry name" value="DIACYLGLYCEROL KINASE"/>
    <property type="match status" value="1"/>
</dbReference>
<dbReference type="GO" id="GO:0005886">
    <property type="term" value="C:plasma membrane"/>
    <property type="evidence" value="ECO:0007669"/>
    <property type="project" value="UniProtKB-SubCell"/>
</dbReference>
<evidence type="ECO:0000256" key="8">
    <source>
        <dbReference type="ARBA" id="ARBA00022777"/>
    </source>
</evidence>
<evidence type="ECO:0000256" key="9">
    <source>
        <dbReference type="ARBA" id="ARBA00022840"/>
    </source>
</evidence>
<feature type="binding site" evidence="18">
    <location>
        <position position="30"/>
    </location>
    <ligand>
        <name>a divalent metal cation</name>
        <dbReference type="ChEBI" id="CHEBI:60240"/>
    </ligand>
</feature>
<keyword evidence="18" id="KW-0460">Magnesium</keyword>
<feature type="active site" description="Proton acceptor" evidence="15">
    <location>
        <position position="71"/>
    </location>
</feature>
<evidence type="ECO:0000256" key="1">
    <source>
        <dbReference type="ARBA" id="ARBA00004651"/>
    </source>
</evidence>
<keyword evidence="21" id="KW-1185">Reference proteome</keyword>
<keyword evidence="9 17" id="KW-0067">ATP-binding</keyword>
<sequence length="123" mass="13615">MNSDSKESKPKKGIGFTYAIQGMIAVIKTERNFRIHLLFAFSAILMGVYLQLRAIEWCILVLTIALVMTVEMVNSAIERVMDYLSLERHPVIGEIKDIAAGAVLVTAIAAVVIGCFLFLPKLM</sequence>
<keyword evidence="5" id="KW-0808">Transferase</keyword>